<evidence type="ECO:0000313" key="5">
    <source>
        <dbReference type="Proteomes" id="UP000265140"/>
    </source>
</evidence>
<dbReference type="Pfam" id="PF06916">
    <property type="entry name" value="FAM210A-B_dom"/>
    <property type="match status" value="1"/>
</dbReference>
<dbReference type="Proteomes" id="UP000265140">
    <property type="component" value="Chromosome 17"/>
</dbReference>
<feature type="transmembrane region" description="Helical" evidence="2">
    <location>
        <begin position="293"/>
        <end position="313"/>
    </location>
</feature>
<evidence type="ECO:0000256" key="2">
    <source>
        <dbReference type="SAM" id="Phobius"/>
    </source>
</evidence>
<proteinExistence type="predicted"/>
<dbReference type="GeneTree" id="ENSGT00940000156134"/>
<dbReference type="InParanoid" id="A0A3P8YTX9"/>
<dbReference type="Ensembl" id="ENSELUT00000030280.3">
    <property type="protein sequence ID" value="ENSELUP00000019990.2"/>
    <property type="gene ID" value="ENSELUG00000019248.3"/>
</dbReference>
<reference evidence="5" key="1">
    <citation type="journal article" date="2014" name="PLoS ONE">
        <title>The genome and linkage map of the northern pike (Esox lucius): conserved synteny revealed between the salmonid sister group and the Neoteleostei.</title>
        <authorList>
            <person name="Rondeau E.B."/>
            <person name="Minkley D.R."/>
            <person name="Leong J.S."/>
            <person name="Messmer A.M."/>
            <person name="Jantzen J.R."/>
            <person name="von Schalburg K.R."/>
            <person name="Lemon C."/>
            <person name="Bird N.H."/>
            <person name="Koop B.F."/>
        </authorList>
    </citation>
    <scope>NUCLEOTIDE SEQUENCE</scope>
</reference>
<keyword evidence="2" id="KW-0472">Membrane</keyword>
<dbReference type="STRING" id="8010.ENSELUP00000019990"/>
<dbReference type="InterPro" id="IPR045866">
    <property type="entry name" value="FAM210A/B-like"/>
</dbReference>
<reference evidence="4" key="4">
    <citation type="submission" date="2025-09" db="UniProtKB">
        <authorList>
            <consortium name="Ensembl"/>
        </authorList>
    </citation>
    <scope>IDENTIFICATION</scope>
</reference>
<feature type="domain" description="DUF1279" evidence="3">
    <location>
        <begin position="221"/>
        <end position="308"/>
    </location>
</feature>
<evidence type="ECO:0000256" key="1">
    <source>
        <dbReference type="SAM" id="MobiDB-lite"/>
    </source>
</evidence>
<feature type="region of interest" description="Disordered" evidence="1">
    <location>
        <begin position="183"/>
        <end position="220"/>
    </location>
</feature>
<dbReference type="OrthoDB" id="426386at2759"/>
<keyword evidence="2" id="KW-0812">Transmembrane</keyword>
<organism evidence="4 5">
    <name type="scientific">Esox lucius</name>
    <name type="common">Northern pike</name>
    <dbReference type="NCBI Taxonomy" id="8010"/>
    <lineage>
        <taxon>Eukaryota</taxon>
        <taxon>Metazoa</taxon>
        <taxon>Chordata</taxon>
        <taxon>Craniata</taxon>
        <taxon>Vertebrata</taxon>
        <taxon>Euteleostomi</taxon>
        <taxon>Actinopterygii</taxon>
        <taxon>Neopterygii</taxon>
        <taxon>Teleostei</taxon>
        <taxon>Protacanthopterygii</taxon>
        <taxon>Esociformes</taxon>
        <taxon>Esocidae</taxon>
        <taxon>Esox</taxon>
    </lineage>
</organism>
<sequence>MLLCRASLPSMALKQGINSTAEAALQAAPQLQTNRLAGSTWPLRNSYTVKCSPASSCVLGGCEQSILSSDGTLKRTETDMFSAKKCNSVRFIITQRGQLLSRVTPFGFNLSNKSYYKSVFCRNLTYRNIMLPCNWTKGDQNIQIPQVDALESLLFTSGAKVCNQRFCPTSNLQMRALSSVADAPKRAEDSVGDQIRKGGSAKGPEEPSLPESEENKPSKTQQLKKVFKEYGAVGVSFHICISLMSLGMFYLAVSSGIDMAAILHKMGFSETLVESKLAAGTSTFVLAYAVHKLFAPLRISITLVSVPLLVRYLRKTGLFKAPTSP</sequence>
<dbReference type="AlphaFoldDB" id="A0A3P8YTX9"/>
<dbReference type="GeneID" id="105009806"/>
<dbReference type="OMA" id="VEIADHK"/>
<evidence type="ECO:0000259" key="3">
    <source>
        <dbReference type="Pfam" id="PF06916"/>
    </source>
</evidence>
<gene>
    <name evidence="4" type="primary">FAM210B</name>
</gene>
<dbReference type="PANTHER" id="PTHR21377:SF0">
    <property type="entry name" value="PROTEIN FAM210B, MITOCHONDRIAL"/>
    <property type="match status" value="1"/>
</dbReference>
<keyword evidence="5" id="KW-1185">Reference proteome</keyword>
<dbReference type="Bgee" id="ENSELUG00000019248">
    <property type="expression patterns" value="Expressed in muscle tissue and 15 other cell types or tissues"/>
</dbReference>
<dbReference type="GO" id="GO:0005739">
    <property type="term" value="C:mitochondrion"/>
    <property type="evidence" value="ECO:0007669"/>
    <property type="project" value="TreeGrafter"/>
</dbReference>
<name>A0A3P8YTX9_ESOLU</name>
<dbReference type="PANTHER" id="PTHR21377">
    <property type="entry name" value="PROTEIN FAM210B, MITOCHONDRIAL"/>
    <property type="match status" value="1"/>
</dbReference>
<reference evidence="4" key="2">
    <citation type="submission" date="2020-02" db="EMBL/GenBank/DDBJ databases">
        <title>Esox lucius (northern pike) genome, fEsoLuc1, primary haplotype.</title>
        <authorList>
            <person name="Myers G."/>
            <person name="Karagic N."/>
            <person name="Meyer A."/>
            <person name="Pippel M."/>
            <person name="Reichard M."/>
            <person name="Winkler S."/>
            <person name="Tracey A."/>
            <person name="Sims Y."/>
            <person name="Howe K."/>
            <person name="Rhie A."/>
            <person name="Formenti G."/>
            <person name="Durbin R."/>
            <person name="Fedrigo O."/>
            <person name="Jarvis E.D."/>
        </authorList>
    </citation>
    <scope>NUCLEOTIDE SEQUENCE [LARGE SCALE GENOMIC DNA]</scope>
</reference>
<evidence type="ECO:0000313" key="4">
    <source>
        <dbReference type="Ensembl" id="ENSELUP00000019990.2"/>
    </source>
</evidence>
<feature type="transmembrane region" description="Helical" evidence="2">
    <location>
        <begin position="230"/>
        <end position="253"/>
    </location>
</feature>
<protein>
    <recommendedName>
        <fullName evidence="3">DUF1279 domain-containing protein</fullName>
    </recommendedName>
</protein>
<accession>A0A3P8YTX9</accession>
<keyword evidence="2" id="KW-1133">Transmembrane helix</keyword>
<reference evidence="4" key="3">
    <citation type="submission" date="2025-08" db="UniProtKB">
        <authorList>
            <consortium name="Ensembl"/>
        </authorList>
    </citation>
    <scope>IDENTIFICATION</scope>
</reference>
<dbReference type="InterPro" id="IPR009688">
    <property type="entry name" value="FAM210A/B-like_dom"/>
</dbReference>
<dbReference type="RefSeq" id="XP_012993867.2">
    <property type="nucleotide sequence ID" value="XM_013138413.3"/>
</dbReference>